<keyword evidence="3" id="KW-1185">Reference proteome</keyword>
<dbReference type="EMBL" id="VCIW01000005">
    <property type="protein sequence ID" value="TLS52343.1"/>
    <property type="molecule type" value="Genomic_DNA"/>
</dbReference>
<reference evidence="2 3" key="1">
    <citation type="submission" date="2019-05" db="EMBL/GenBank/DDBJ databases">
        <authorList>
            <person name="Narsing Rao M.P."/>
            <person name="Li W.J."/>
        </authorList>
    </citation>
    <scope>NUCLEOTIDE SEQUENCE [LARGE SCALE GENOMIC DNA]</scope>
    <source>
        <strain evidence="2 3">SYSU_K30003</strain>
    </source>
</reference>
<dbReference type="PANTHER" id="PTHR37694:SF1">
    <property type="entry name" value="SLR8022 PROTEIN"/>
    <property type="match status" value="1"/>
</dbReference>
<organism evidence="2 3">
    <name type="scientific">Paenibacillus antri</name>
    <dbReference type="NCBI Taxonomy" id="2582848"/>
    <lineage>
        <taxon>Bacteria</taxon>
        <taxon>Bacillati</taxon>
        <taxon>Bacillota</taxon>
        <taxon>Bacilli</taxon>
        <taxon>Bacillales</taxon>
        <taxon>Paenibacillaceae</taxon>
        <taxon>Paenibacillus</taxon>
    </lineage>
</organism>
<evidence type="ECO:0000313" key="3">
    <source>
        <dbReference type="Proteomes" id="UP000309676"/>
    </source>
</evidence>
<dbReference type="Gene3D" id="2.60.120.10">
    <property type="entry name" value="Jelly Rolls"/>
    <property type="match status" value="1"/>
</dbReference>
<evidence type="ECO:0000313" key="2">
    <source>
        <dbReference type="EMBL" id="TLS52343.1"/>
    </source>
</evidence>
<feature type="domain" description="Cupin type-2" evidence="1">
    <location>
        <begin position="32"/>
        <end position="100"/>
    </location>
</feature>
<dbReference type="InterPro" id="IPR011051">
    <property type="entry name" value="RmlC_Cupin_sf"/>
</dbReference>
<dbReference type="Proteomes" id="UP000309676">
    <property type="component" value="Unassembled WGS sequence"/>
</dbReference>
<name>A0A5R9GHS4_9BACL</name>
<evidence type="ECO:0000259" key="1">
    <source>
        <dbReference type="Pfam" id="PF07883"/>
    </source>
</evidence>
<dbReference type="PANTHER" id="PTHR37694">
    <property type="entry name" value="SLR8022 PROTEIN"/>
    <property type="match status" value="1"/>
</dbReference>
<dbReference type="Pfam" id="PF07883">
    <property type="entry name" value="Cupin_2"/>
    <property type="match status" value="1"/>
</dbReference>
<sequence>MEKVTLAGAMEYSRDRFTKRVLFQKGGSVMFVLNFMPGQALPVHAHPGSELFLTVLEGSGTLTIDERNTTVTAGDAVHCGGEERFSFSNDSDENVSLLVVLSKLPNEQYARNV</sequence>
<protein>
    <submittedName>
        <fullName evidence="2">Cupin domain-containing protein</fullName>
    </submittedName>
</protein>
<dbReference type="InterPro" id="IPR014710">
    <property type="entry name" value="RmlC-like_jellyroll"/>
</dbReference>
<gene>
    <name evidence="2" type="ORF">FE782_10235</name>
</gene>
<comment type="caution">
    <text evidence="2">The sequence shown here is derived from an EMBL/GenBank/DDBJ whole genome shotgun (WGS) entry which is preliminary data.</text>
</comment>
<dbReference type="SUPFAM" id="SSF51182">
    <property type="entry name" value="RmlC-like cupins"/>
    <property type="match status" value="1"/>
</dbReference>
<dbReference type="InterPro" id="IPR013096">
    <property type="entry name" value="Cupin_2"/>
</dbReference>
<dbReference type="AlphaFoldDB" id="A0A5R9GHS4"/>
<dbReference type="RefSeq" id="WP_138193999.1">
    <property type="nucleotide sequence ID" value="NZ_VCIW01000005.1"/>
</dbReference>
<proteinExistence type="predicted"/>
<dbReference type="OrthoDB" id="6311549at2"/>
<accession>A0A5R9GHS4</accession>